<name>A0ACB8NHQ9_CITSI</name>
<keyword evidence="2" id="KW-1185">Reference proteome</keyword>
<accession>A0ACB8NHQ9</accession>
<organism evidence="1 2">
    <name type="scientific">Citrus sinensis</name>
    <name type="common">Sweet orange</name>
    <name type="synonym">Citrus aurantium var. sinensis</name>
    <dbReference type="NCBI Taxonomy" id="2711"/>
    <lineage>
        <taxon>Eukaryota</taxon>
        <taxon>Viridiplantae</taxon>
        <taxon>Streptophyta</taxon>
        <taxon>Embryophyta</taxon>
        <taxon>Tracheophyta</taxon>
        <taxon>Spermatophyta</taxon>
        <taxon>Magnoliopsida</taxon>
        <taxon>eudicotyledons</taxon>
        <taxon>Gunneridae</taxon>
        <taxon>Pentapetalae</taxon>
        <taxon>rosids</taxon>
        <taxon>malvids</taxon>
        <taxon>Sapindales</taxon>
        <taxon>Rutaceae</taxon>
        <taxon>Aurantioideae</taxon>
        <taxon>Citrus</taxon>
    </lineage>
</organism>
<dbReference type="EMBL" id="CM039171">
    <property type="protein sequence ID" value="KAH9797397.1"/>
    <property type="molecule type" value="Genomic_DNA"/>
</dbReference>
<sequence>MAEGVACSIDLIGIGDGACAMRFADETQIRCVSVFSTHASLRFLSLMDCSDIIDSLDSLWFYSNIVVSSSRTEQSSHAVGEDAVKEAASKPVNQVEEGKESPSAENLVPRYGEFVGKEMEEFAKPAEERRKTSTSSSTSASGRSRRRRRRRRKRRSLRKILGELDHHSELDFGFFDDDEETTSRQHNQVLGSEYHLCMKMKMPPLDDNMAMKEHLKSWAYAVACTVR</sequence>
<gene>
    <name evidence="1" type="ORF">KPL71_005859</name>
</gene>
<evidence type="ECO:0000313" key="2">
    <source>
        <dbReference type="Proteomes" id="UP000829398"/>
    </source>
</evidence>
<comment type="caution">
    <text evidence="1">The sequence shown here is derived from an EMBL/GenBank/DDBJ whole genome shotgun (WGS) entry which is preliminary data.</text>
</comment>
<evidence type="ECO:0000313" key="1">
    <source>
        <dbReference type="EMBL" id="KAH9797397.1"/>
    </source>
</evidence>
<dbReference type="Proteomes" id="UP000829398">
    <property type="component" value="Chromosome 2"/>
</dbReference>
<reference evidence="2" key="1">
    <citation type="journal article" date="2023" name="Hortic. Res.">
        <title>A chromosome-level phased genome enabling allele-level studies in sweet orange: a case study on citrus Huanglongbing tolerance.</title>
        <authorList>
            <person name="Wu B."/>
            <person name="Yu Q."/>
            <person name="Deng Z."/>
            <person name="Duan Y."/>
            <person name="Luo F."/>
            <person name="Gmitter F. Jr."/>
        </authorList>
    </citation>
    <scope>NUCLEOTIDE SEQUENCE [LARGE SCALE GENOMIC DNA]</scope>
    <source>
        <strain evidence="2">cv. Valencia</strain>
    </source>
</reference>
<proteinExistence type="predicted"/>
<protein>
    <submittedName>
        <fullName evidence="1">Uncharacterized protein</fullName>
    </submittedName>
</protein>